<gene>
    <name evidence="5" type="ORF">VZ95_07490</name>
</gene>
<dbReference type="EMBL" id="LAJY01000163">
    <property type="protein sequence ID" value="KJV10050.1"/>
    <property type="molecule type" value="Genomic_DNA"/>
</dbReference>
<protein>
    <submittedName>
        <fullName evidence="5">Peptide ABC transporter substrate-binding protein</fullName>
    </submittedName>
</protein>
<sequence length="119" mass="13614">VHYNTLRDGTFQVGRAGWIADYNDAQNFLFLLETRTGSNNYGKFSNPEFDKLMIEAGTITDLKKRAEVMAKAEKIGIEQDGLMPIYFYVSKNLVSQKLKGFVSNTKDIHRTRWMEIAAN</sequence>
<keyword evidence="6" id="KW-1185">Reference proteome</keyword>
<accession>A0A0F3ITK8</accession>
<keyword evidence="4" id="KW-0732">Signal</keyword>
<evidence type="ECO:0000256" key="3">
    <source>
        <dbReference type="ARBA" id="ARBA00022448"/>
    </source>
</evidence>
<dbReference type="Gene3D" id="3.10.105.10">
    <property type="entry name" value="Dipeptide-binding Protein, Domain 3"/>
    <property type="match status" value="1"/>
</dbReference>
<dbReference type="Proteomes" id="UP000033774">
    <property type="component" value="Unassembled WGS sequence"/>
</dbReference>
<organism evidence="5 6">
    <name type="scientific">Elstera litoralis</name>
    <dbReference type="NCBI Taxonomy" id="552518"/>
    <lineage>
        <taxon>Bacteria</taxon>
        <taxon>Pseudomonadati</taxon>
        <taxon>Pseudomonadota</taxon>
        <taxon>Alphaproteobacteria</taxon>
        <taxon>Rhodospirillales</taxon>
        <taxon>Rhodospirillaceae</taxon>
        <taxon>Elstera</taxon>
    </lineage>
</organism>
<evidence type="ECO:0000256" key="1">
    <source>
        <dbReference type="ARBA" id="ARBA00004418"/>
    </source>
</evidence>
<dbReference type="SUPFAM" id="SSF53850">
    <property type="entry name" value="Periplasmic binding protein-like II"/>
    <property type="match status" value="1"/>
</dbReference>
<dbReference type="AlphaFoldDB" id="A0A0F3ITK8"/>
<feature type="non-terminal residue" evidence="5">
    <location>
        <position position="1"/>
    </location>
</feature>
<dbReference type="GO" id="GO:0030288">
    <property type="term" value="C:outer membrane-bounded periplasmic space"/>
    <property type="evidence" value="ECO:0007669"/>
    <property type="project" value="TreeGrafter"/>
</dbReference>
<reference evidence="5 6" key="1">
    <citation type="submission" date="2015-03" db="EMBL/GenBank/DDBJ databases">
        <title>Draft genome sequence of Elstera litoralis.</title>
        <authorList>
            <person name="Rahalkar M.C."/>
            <person name="Dhakephalkar P.K."/>
            <person name="Pore S.D."/>
            <person name="Arora P."/>
            <person name="Kapse N.G."/>
            <person name="Pandit P.S."/>
        </authorList>
    </citation>
    <scope>NUCLEOTIDE SEQUENCE [LARGE SCALE GENOMIC DNA]</scope>
    <source>
        <strain evidence="5 6">Dia-1</strain>
    </source>
</reference>
<dbReference type="Gene3D" id="3.40.190.10">
    <property type="entry name" value="Periplasmic binding protein-like II"/>
    <property type="match status" value="1"/>
</dbReference>
<keyword evidence="3" id="KW-0813">Transport</keyword>
<name>A0A0F3ITK8_9PROT</name>
<evidence type="ECO:0000313" key="5">
    <source>
        <dbReference type="EMBL" id="KJV10050.1"/>
    </source>
</evidence>
<comment type="caution">
    <text evidence="5">The sequence shown here is derived from an EMBL/GenBank/DDBJ whole genome shotgun (WGS) entry which is preliminary data.</text>
</comment>
<evidence type="ECO:0000256" key="4">
    <source>
        <dbReference type="ARBA" id="ARBA00022729"/>
    </source>
</evidence>
<proteinExistence type="inferred from homology"/>
<comment type="subcellular location">
    <subcellularLocation>
        <location evidence="1">Periplasm</location>
    </subcellularLocation>
</comment>
<dbReference type="InterPro" id="IPR039424">
    <property type="entry name" value="SBP_5"/>
</dbReference>
<comment type="similarity">
    <text evidence="2">Belongs to the bacterial solute-binding protein 5 family.</text>
</comment>
<dbReference type="GO" id="GO:1904680">
    <property type="term" value="F:peptide transmembrane transporter activity"/>
    <property type="evidence" value="ECO:0007669"/>
    <property type="project" value="TreeGrafter"/>
</dbReference>
<evidence type="ECO:0000256" key="2">
    <source>
        <dbReference type="ARBA" id="ARBA00005695"/>
    </source>
</evidence>
<dbReference type="PANTHER" id="PTHR30290:SF10">
    <property type="entry name" value="PERIPLASMIC OLIGOPEPTIDE-BINDING PROTEIN-RELATED"/>
    <property type="match status" value="1"/>
</dbReference>
<dbReference type="PATRIC" id="fig|552518.3.peg.684"/>
<evidence type="ECO:0000313" key="6">
    <source>
        <dbReference type="Proteomes" id="UP000033774"/>
    </source>
</evidence>
<dbReference type="PANTHER" id="PTHR30290">
    <property type="entry name" value="PERIPLASMIC BINDING COMPONENT OF ABC TRANSPORTER"/>
    <property type="match status" value="1"/>
</dbReference>
<dbReference type="GO" id="GO:0015833">
    <property type="term" value="P:peptide transport"/>
    <property type="evidence" value="ECO:0007669"/>
    <property type="project" value="TreeGrafter"/>
</dbReference>